<evidence type="ECO:0000313" key="1">
    <source>
        <dbReference type="EMBL" id="KEP25994.1"/>
    </source>
</evidence>
<dbReference type="EMBL" id="JOTP01000013">
    <property type="protein sequence ID" value="KEP25994.1"/>
    <property type="molecule type" value="Genomic_DNA"/>
</dbReference>
<proteinExistence type="predicted"/>
<accession>A0A081L9R8</accession>
<evidence type="ECO:0000313" key="2">
    <source>
        <dbReference type="Proteomes" id="UP000028091"/>
    </source>
</evidence>
<dbReference type="PROSITE" id="PS51257">
    <property type="entry name" value="PROKAR_LIPOPROTEIN"/>
    <property type="match status" value="1"/>
</dbReference>
<organism evidence="1 2">
    <name type="scientific">Bacillus zhangzhouensis</name>
    <dbReference type="NCBI Taxonomy" id="1178540"/>
    <lineage>
        <taxon>Bacteria</taxon>
        <taxon>Bacillati</taxon>
        <taxon>Bacillota</taxon>
        <taxon>Bacilli</taxon>
        <taxon>Bacillales</taxon>
        <taxon>Bacillaceae</taxon>
        <taxon>Bacillus</taxon>
    </lineage>
</organism>
<keyword evidence="2" id="KW-1185">Reference proteome</keyword>
<dbReference type="Proteomes" id="UP000028091">
    <property type="component" value="Unassembled WGS sequence"/>
</dbReference>
<evidence type="ECO:0008006" key="3">
    <source>
        <dbReference type="Google" id="ProtNLM"/>
    </source>
</evidence>
<dbReference type="AlphaFoldDB" id="A0A081L9R8"/>
<comment type="caution">
    <text evidence="1">The sequence shown here is derived from an EMBL/GenBank/DDBJ whole genome shotgun (WGS) entry which is preliminary data.</text>
</comment>
<sequence length="74" mass="8251">MLKPFVVSYTCLIMISCLTSCQKPFNGEYIEYGEVLGGSGTIKLLEQHEIPYRVREGVLYIPEDAVEQAVSCCS</sequence>
<reference evidence="1 2" key="1">
    <citation type="submission" date="2012-09" db="EMBL/GenBank/DDBJ databases">
        <title>Genome Sequence of Bacillus sp. DW5-4.</title>
        <authorList>
            <person name="Lai Q."/>
            <person name="Liu Y."/>
            <person name="Shao Z."/>
        </authorList>
    </citation>
    <scope>NUCLEOTIDE SEQUENCE [LARGE SCALE GENOMIC DNA]</scope>
    <source>
        <strain evidence="1 2">DW5-4</strain>
    </source>
</reference>
<dbReference type="eggNOG" id="ENOG5030DF6">
    <property type="taxonomic scope" value="Bacteria"/>
</dbReference>
<gene>
    <name evidence="1" type="ORF">BA70_04150</name>
</gene>
<name>A0A081L9R8_9BACI</name>
<protein>
    <recommendedName>
        <fullName evidence="3">Lipoprotein</fullName>
    </recommendedName>
</protein>